<feature type="region of interest" description="Disordered" evidence="2">
    <location>
        <begin position="30"/>
        <end position="94"/>
    </location>
</feature>
<dbReference type="VEuPathDB" id="VectorBase:AALB20_028619"/>
<protein>
    <submittedName>
        <fullName evidence="4">Uncharacterized protein</fullName>
    </submittedName>
</protein>
<feature type="region of interest" description="Disordered" evidence="2">
    <location>
        <begin position="487"/>
        <end position="568"/>
    </location>
</feature>
<feature type="coiled-coil region" evidence="1">
    <location>
        <begin position="632"/>
        <end position="659"/>
    </location>
</feature>
<feature type="compositionally biased region" description="Basic residues" evidence="2">
    <location>
        <begin position="487"/>
        <end position="496"/>
    </location>
</feature>
<evidence type="ECO:0000313" key="4">
    <source>
        <dbReference type="EnsemblMetazoa" id="AALB006667-PA"/>
    </source>
</evidence>
<feature type="chain" id="PRO_5043433456" evidence="3">
    <location>
        <begin position="22"/>
        <end position="721"/>
    </location>
</feature>
<feature type="compositionally biased region" description="Low complexity" evidence="2">
    <location>
        <begin position="521"/>
        <end position="539"/>
    </location>
</feature>
<dbReference type="EnsemblMetazoa" id="AALB006667-RA">
    <property type="protein sequence ID" value="AALB006667-PA"/>
    <property type="gene ID" value="AALB006667"/>
</dbReference>
<dbReference type="VEuPathDB" id="VectorBase:AALB006667"/>
<feature type="region of interest" description="Disordered" evidence="2">
    <location>
        <begin position="378"/>
        <end position="416"/>
    </location>
</feature>
<evidence type="ECO:0000256" key="1">
    <source>
        <dbReference type="SAM" id="Coils"/>
    </source>
</evidence>
<accession>A0A182FJH2</accession>
<sequence>IQFTTLVLVVVVVPATVQVSGEVAEQRRRPLFRRAKPTTTSEPAQPSGISSDDSEGSETKGHQRSDPFSVTGSQPGQPGAPGGSYKPDGDKLTSFSEYSFGNHGKLLAAGGSLEETNPDGDEPAGYGASFKNHKSAGLLPTTNASKGKPATGGAFDFLARDYAKAKGSFGAAGTAPIQHDTATGGLLGSKSKSSSSLPSVSSKFAIGASGSKVTAAKLAHLDDSTEYDVYAGLGQSATGKTKLGTSGKYRTSSSTFGAGGGIKKVPFKYEDGGFGAAAAAAATSPVTTSLKGAPKTKTKFSVDDDNPLGSAGSAFDGVYGGKQQQHQQQQQSLLASKSKFNFAEPPALVKSTLSTLKHFGDGLLGNGGNGGALFHSSNSPYDLDSDEGQGLAGFHGSGGTAGGGKFGGSHHHTTYHGQPAVEESYEVVASGEHGLGKPKPYQLAKSPLGPGSSLSGGGKFATDFDVKNIKLTGDGTGAVFGGHTTKYQHHQHHQHHQGAGVSGAGKNTPPHQHTKQQHAVGHTGPHQLLHQQQHQQQQHAPHHAHAPTHATGSIANPNPLDFRPNFQLQDVPNLYPPHGAPALGAGIAAKGQIESFLNAELNGLKDESLVAQLLGQQPDGAGAAGGTGRPHYHTLQKSKEEELLEKEALRQQIEYLKAQAAKRPVDLAPSNPARPAIVSNAQKFRPVRRIPTHVRLGVKAPYPLPRIPHYNDRPYSISFKI</sequence>
<keyword evidence="3" id="KW-0732">Signal</keyword>
<feature type="region of interest" description="Disordered" evidence="2">
    <location>
        <begin position="109"/>
        <end position="131"/>
    </location>
</feature>
<name>A0A182FJH2_ANOAL</name>
<keyword evidence="5" id="KW-1185">Reference proteome</keyword>
<feature type="region of interest" description="Disordered" evidence="2">
    <location>
        <begin position="285"/>
        <end position="334"/>
    </location>
</feature>
<keyword evidence="1" id="KW-0175">Coiled coil</keyword>
<dbReference type="STRING" id="7167.A0A182FJH2"/>
<feature type="compositionally biased region" description="Gly residues" evidence="2">
    <location>
        <begin position="390"/>
        <end position="407"/>
    </location>
</feature>
<proteinExistence type="predicted"/>
<evidence type="ECO:0000256" key="3">
    <source>
        <dbReference type="SAM" id="SignalP"/>
    </source>
</evidence>
<reference evidence="4" key="2">
    <citation type="submission" date="2022-08" db="UniProtKB">
        <authorList>
            <consortium name="EnsemblMetazoa"/>
        </authorList>
    </citation>
    <scope>IDENTIFICATION</scope>
    <source>
        <strain evidence="4">STECLA/ALBI9_A</strain>
    </source>
</reference>
<evidence type="ECO:0000313" key="5">
    <source>
        <dbReference type="Proteomes" id="UP000069272"/>
    </source>
</evidence>
<feature type="region of interest" description="Disordered" evidence="2">
    <location>
        <begin position="431"/>
        <end position="454"/>
    </location>
</feature>
<dbReference type="Proteomes" id="UP000069272">
    <property type="component" value="Chromosome X"/>
</dbReference>
<evidence type="ECO:0000256" key="2">
    <source>
        <dbReference type="SAM" id="MobiDB-lite"/>
    </source>
</evidence>
<organism evidence="4 5">
    <name type="scientific">Anopheles albimanus</name>
    <name type="common">New world malaria mosquito</name>
    <dbReference type="NCBI Taxonomy" id="7167"/>
    <lineage>
        <taxon>Eukaryota</taxon>
        <taxon>Metazoa</taxon>
        <taxon>Ecdysozoa</taxon>
        <taxon>Arthropoda</taxon>
        <taxon>Hexapoda</taxon>
        <taxon>Insecta</taxon>
        <taxon>Pterygota</taxon>
        <taxon>Neoptera</taxon>
        <taxon>Endopterygota</taxon>
        <taxon>Diptera</taxon>
        <taxon>Nematocera</taxon>
        <taxon>Culicoidea</taxon>
        <taxon>Culicidae</taxon>
        <taxon>Anophelinae</taxon>
        <taxon>Anopheles</taxon>
    </lineage>
</organism>
<dbReference type="AlphaFoldDB" id="A0A182FJH2"/>
<feature type="signal peptide" evidence="3">
    <location>
        <begin position="1"/>
        <end position="21"/>
    </location>
</feature>
<reference evidence="4 5" key="1">
    <citation type="journal article" date="2017" name="G3 (Bethesda)">
        <title>The Physical Genome Mapping of Anopheles albimanus Corrected Scaffold Misassemblies and Identified Interarm Rearrangements in Genus Anopheles.</title>
        <authorList>
            <person name="Artemov G.N."/>
            <person name="Peery A.N."/>
            <person name="Jiang X."/>
            <person name="Tu Z."/>
            <person name="Stegniy V.N."/>
            <person name="Sharakhova M.V."/>
            <person name="Sharakhov I.V."/>
        </authorList>
    </citation>
    <scope>NUCLEOTIDE SEQUENCE [LARGE SCALE GENOMIC DNA]</scope>
    <source>
        <strain evidence="4 5">ALBI9_A</strain>
    </source>
</reference>